<evidence type="ECO:0000256" key="4">
    <source>
        <dbReference type="ARBA" id="ARBA00022777"/>
    </source>
</evidence>
<evidence type="ECO:0000313" key="10">
    <source>
        <dbReference type="Proteomes" id="UP000198816"/>
    </source>
</evidence>
<dbReference type="PANTHER" id="PTHR33121">
    <property type="entry name" value="CYCLIC DI-GMP PHOSPHODIESTERASE PDEF"/>
    <property type="match status" value="1"/>
</dbReference>
<protein>
    <recommendedName>
        <fullName evidence="1">cyclic-guanylate-specific phosphodiesterase</fullName>
        <ecNumber evidence="1">3.1.4.52</ecNumber>
    </recommendedName>
</protein>
<dbReference type="PANTHER" id="PTHR33121:SF70">
    <property type="entry name" value="SIGNALING PROTEIN YKOW"/>
    <property type="match status" value="1"/>
</dbReference>
<feature type="domain" description="GGDEF" evidence="8">
    <location>
        <begin position="725"/>
        <end position="859"/>
    </location>
</feature>
<keyword evidence="10" id="KW-1185">Reference proteome</keyword>
<dbReference type="Gene3D" id="3.20.20.450">
    <property type="entry name" value="EAL domain"/>
    <property type="match status" value="1"/>
</dbReference>
<dbReference type="InterPro" id="IPR035919">
    <property type="entry name" value="EAL_sf"/>
</dbReference>
<dbReference type="SUPFAM" id="SSF55073">
    <property type="entry name" value="Nucleotide cyclase"/>
    <property type="match status" value="1"/>
</dbReference>
<dbReference type="SMART" id="SM00267">
    <property type="entry name" value="GGDEF"/>
    <property type="match status" value="1"/>
</dbReference>
<dbReference type="InterPro" id="IPR011006">
    <property type="entry name" value="CheY-like_superfamily"/>
</dbReference>
<evidence type="ECO:0000256" key="5">
    <source>
        <dbReference type="PROSITE-ProRule" id="PRU00169"/>
    </source>
</evidence>
<sequence>MARITVVDDIAVNRELLVAMLAPFGHRISEAADGASALEMVRDEQPDLIICDILMPQMDGYEFVRCLRADPRIAATPVIFCSAHFLEREAQELAQLCGVSKVVTKPFDPQEMIDVVHAVLAQGGGRSVVQSPLRGSEFDREHLRLVTDKLSEKVAELQGTNDKLASLIELNLQLASERDKERLLDHVCRGACALLEAEYGTVAVRRTDGAVLAHLAHCGIDPASVPSMDAWQLDAGELGRVYRDGSVLHIKVPGDSSAHLGLPAGYPIGAELLAAPIKSTSATYGWICLGNKRGVDGFSADEEELLGILAAETGRIYENGSLYTKLKDYANELEAEIDERKRTRGHLAALYGVAQVLNAASSVEDATDKLLEVGCTELGFSAATLWRVDEAEGTLQWVGAWCRSAERCAGYLEQVRSLSLTSDMGLAGDTSPSGTPLWLADLRSSPDALRRQAAEQLRISSGGAVAIMVGGRVTGILEVFRPERCELDGALAATLVALAGQIGAFFERIAQQQRILRLTRLYAVLSSINSAIVRIHDSRRLLQEACRIAVHEGGFAMAWIGEVGPGGEGVVPLAWEGVGDGLGPDRSLLSGDGVLGAAAASQAVRDAALTVVSELADLDPNGLRMPLALPRRGYRSLAALPLTVQTKVIGVMVIYAHEPDFFTGEEQALLNELANDISFALEFIANQDRLAYLAHHDELTGLPNRAHMLDHLCAALQAARHHPSDRVGVVVWDVRRFRNINDTFGRQVGDKVLRELARRLRVAWPETSEVARIGVDQFAGVISGDYELTEIAHLIEDTAGSLLDEPVVIGDHALHITVSAGIALGNGRDDDADTLIRNAEAALRKAKGSGIRYRFYGPEMNALIAETLLRENRLRQALEREELMLHYQPKICSISGRVTGLEALIRWNDPTDGLVYPGTFIPILEETGMIIQVGLWAIRKALADTRIWQAAGLDGLRVAVNVSALQLQHPGFVDSLRRVTDEFGDIAGRLDLEITESMIMADIEANVSRLAEVRRMGIEIAIDDFGTGYSSLSYLAKLPVHALKIDRSFVATMDTTPESVTIPTTIISLGHALGLKVIAEGVEEESQASSLRRFKCDELQGYLISRPLPFAQVENFVRGRMC</sequence>
<evidence type="ECO:0000259" key="7">
    <source>
        <dbReference type="PROSITE" id="PS50883"/>
    </source>
</evidence>
<dbReference type="PROSITE" id="PS50887">
    <property type="entry name" value="GGDEF"/>
    <property type="match status" value="1"/>
</dbReference>
<evidence type="ECO:0000259" key="6">
    <source>
        <dbReference type="PROSITE" id="PS50110"/>
    </source>
</evidence>
<dbReference type="SUPFAM" id="SSF141868">
    <property type="entry name" value="EAL domain-like"/>
    <property type="match status" value="1"/>
</dbReference>
<keyword evidence="2" id="KW-0973">c-di-GMP</keyword>
<dbReference type="SMART" id="SM00065">
    <property type="entry name" value="GAF"/>
    <property type="match status" value="3"/>
</dbReference>
<dbReference type="CDD" id="cd17546">
    <property type="entry name" value="REC_hyHK_CKI1_RcsC-like"/>
    <property type="match status" value="1"/>
</dbReference>
<dbReference type="SMART" id="SM00052">
    <property type="entry name" value="EAL"/>
    <property type="match status" value="1"/>
</dbReference>
<feature type="modified residue" description="4-aspartylphosphate" evidence="5">
    <location>
        <position position="52"/>
    </location>
</feature>
<feature type="domain" description="EAL" evidence="7">
    <location>
        <begin position="867"/>
        <end position="1121"/>
    </location>
</feature>
<organism evidence="9 10">
    <name type="scientific">Thiocapsa roseopersicina</name>
    <dbReference type="NCBI Taxonomy" id="1058"/>
    <lineage>
        <taxon>Bacteria</taxon>
        <taxon>Pseudomonadati</taxon>
        <taxon>Pseudomonadota</taxon>
        <taxon>Gammaproteobacteria</taxon>
        <taxon>Chromatiales</taxon>
        <taxon>Chromatiaceae</taxon>
        <taxon>Thiocapsa</taxon>
    </lineage>
</organism>
<dbReference type="AlphaFoldDB" id="A0A1H2TL41"/>
<keyword evidence="5" id="KW-0597">Phosphoprotein</keyword>
<dbReference type="InterPro" id="IPR001789">
    <property type="entry name" value="Sig_transdc_resp-reg_receiver"/>
</dbReference>
<dbReference type="SUPFAM" id="SSF55781">
    <property type="entry name" value="GAF domain-like"/>
    <property type="match status" value="3"/>
</dbReference>
<evidence type="ECO:0000256" key="1">
    <source>
        <dbReference type="ARBA" id="ARBA00012282"/>
    </source>
</evidence>
<dbReference type="SUPFAM" id="SSF52172">
    <property type="entry name" value="CheY-like"/>
    <property type="match status" value="1"/>
</dbReference>
<dbReference type="OrthoDB" id="7053140at2"/>
<dbReference type="GO" id="GO:0071111">
    <property type="term" value="F:cyclic-guanylate-specific phosphodiesterase activity"/>
    <property type="evidence" value="ECO:0007669"/>
    <property type="project" value="UniProtKB-EC"/>
</dbReference>
<dbReference type="Pfam" id="PF00990">
    <property type="entry name" value="GGDEF"/>
    <property type="match status" value="1"/>
</dbReference>
<dbReference type="InterPro" id="IPR000160">
    <property type="entry name" value="GGDEF_dom"/>
</dbReference>
<dbReference type="InterPro" id="IPR029787">
    <property type="entry name" value="Nucleotide_cyclase"/>
</dbReference>
<dbReference type="EMBL" id="FNNZ01000004">
    <property type="protein sequence ID" value="SDW43959.1"/>
    <property type="molecule type" value="Genomic_DNA"/>
</dbReference>
<reference evidence="10" key="1">
    <citation type="submission" date="2016-10" db="EMBL/GenBank/DDBJ databases">
        <authorList>
            <person name="Varghese N."/>
            <person name="Submissions S."/>
        </authorList>
    </citation>
    <scope>NUCLEOTIDE SEQUENCE [LARGE SCALE GENOMIC DNA]</scope>
    <source>
        <strain evidence="10">DSM 217</strain>
    </source>
</reference>
<dbReference type="Pfam" id="PF00563">
    <property type="entry name" value="EAL"/>
    <property type="match status" value="1"/>
</dbReference>
<dbReference type="InterPro" id="IPR003018">
    <property type="entry name" value="GAF"/>
</dbReference>
<dbReference type="Gene3D" id="3.30.70.270">
    <property type="match status" value="1"/>
</dbReference>
<dbReference type="InterPro" id="IPR001633">
    <property type="entry name" value="EAL_dom"/>
</dbReference>
<dbReference type="InterPro" id="IPR043128">
    <property type="entry name" value="Rev_trsase/Diguanyl_cyclase"/>
</dbReference>
<dbReference type="STRING" id="1058.SAMN05421783_10420"/>
<name>A0A1H2TL41_THIRO</name>
<dbReference type="InterPro" id="IPR050706">
    <property type="entry name" value="Cyclic-di-GMP_PDE-like"/>
</dbReference>
<gene>
    <name evidence="9" type="ORF">SAMN05421783_10420</name>
</gene>
<evidence type="ECO:0000259" key="8">
    <source>
        <dbReference type="PROSITE" id="PS50887"/>
    </source>
</evidence>
<dbReference type="PROSITE" id="PS50883">
    <property type="entry name" value="EAL"/>
    <property type="match status" value="1"/>
</dbReference>
<dbReference type="SMART" id="SM00448">
    <property type="entry name" value="REC"/>
    <property type="match status" value="1"/>
</dbReference>
<dbReference type="GO" id="GO:0016301">
    <property type="term" value="F:kinase activity"/>
    <property type="evidence" value="ECO:0007669"/>
    <property type="project" value="UniProtKB-KW"/>
</dbReference>
<accession>A0A1H2TL41</accession>
<dbReference type="Gene3D" id="3.30.450.40">
    <property type="match status" value="3"/>
</dbReference>
<dbReference type="Pfam" id="PF00072">
    <property type="entry name" value="Response_reg"/>
    <property type="match status" value="1"/>
</dbReference>
<feature type="domain" description="Response regulatory" evidence="6">
    <location>
        <begin position="3"/>
        <end position="120"/>
    </location>
</feature>
<dbReference type="Pfam" id="PF13185">
    <property type="entry name" value="GAF_2"/>
    <property type="match status" value="3"/>
</dbReference>
<dbReference type="Proteomes" id="UP000198816">
    <property type="component" value="Unassembled WGS sequence"/>
</dbReference>
<dbReference type="CDD" id="cd01948">
    <property type="entry name" value="EAL"/>
    <property type="match status" value="1"/>
</dbReference>
<dbReference type="EC" id="3.1.4.52" evidence="1"/>
<dbReference type="PROSITE" id="PS50110">
    <property type="entry name" value="RESPONSE_REGULATORY"/>
    <property type="match status" value="1"/>
</dbReference>
<proteinExistence type="predicted"/>
<dbReference type="Gene3D" id="3.40.50.2300">
    <property type="match status" value="1"/>
</dbReference>
<dbReference type="CDD" id="cd01949">
    <property type="entry name" value="GGDEF"/>
    <property type="match status" value="1"/>
</dbReference>
<evidence type="ECO:0000256" key="3">
    <source>
        <dbReference type="ARBA" id="ARBA00022679"/>
    </source>
</evidence>
<dbReference type="FunFam" id="3.20.20.450:FF:000001">
    <property type="entry name" value="Cyclic di-GMP phosphodiesterase yahA"/>
    <property type="match status" value="1"/>
</dbReference>
<dbReference type="GO" id="GO:0000160">
    <property type="term" value="P:phosphorelay signal transduction system"/>
    <property type="evidence" value="ECO:0007669"/>
    <property type="project" value="InterPro"/>
</dbReference>
<dbReference type="RefSeq" id="WP_093029070.1">
    <property type="nucleotide sequence ID" value="NZ_FNNZ01000004.1"/>
</dbReference>
<dbReference type="InterPro" id="IPR029016">
    <property type="entry name" value="GAF-like_dom_sf"/>
</dbReference>
<keyword evidence="4" id="KW-0418">Kinase</keyword>
<keyword evidence="3" id="KW-0808">Transferase</keyword>
<evidence type="ECO:0000256" key="2">
    <source>
        <dbReference type="ARBA" id="ARBA00022636"/>
    </source>
</evidence>
<evidence type="ECO:0000313" key="9">
    <source>
        <dbReference type="EMBL" id="SDW43959.1"/>
    </source>
</evidence>
<dbReference type="NCBIfam" id="TIGR00254">
    <property type="entry name" value="GGDEF"/>
    <property type="match status" value="1"/>
</dbReference>